<dbReference type="InterPro" id="IPR003597">
    <property type="entry name" value="Ig_C1-set"/>
</dbReference>
<dbReference type="PANTHER" id="PTHR23411">
    <property type="entry name" value="TAPASIN"/>
    <property type="match status" value="1"/>
</dbReference>
<feature type="domain" description="Ig-like" evidence="3">
    <location>
        <begin position="13"/>
        <end position="58"/>
    </location>
</feature>
<evidence type="ECO:0000256" key="1">
    <source>
        <dbReference type="ARBA" id="ARBA00023319"/>
    </source>
</evidence>
<evidence type="ECO:0000256" key="2">
    <source>
        <dbReference type="SAM" id="SignalP"/>
    </source>
</evidence>
<dbReference type="Pfam" id="PF07654">
    <property type="entry name" value="C1-set"/>
    <property type="match status" value="1"/>
</dbReference>
<keyword evidence="2" id="KW-0732">Signal</keyword>
<proteinExistence type="predicted"/>
<dbReference type="Pfam" id="PF07686">
    <property type="entry name" value="V-set"/>
    <property type="match status" value="1"/>
</dbReference>
<reference evidence="4 5" key="1">
    <citation type="submission" date="2020-04" db="EMBL/GenBank/DDBJ databases">
        <title>Chromosome-level genome assembly of a cyprinid fish Onychostoma macrolepis by integration of Nanopore Sequencing, Bionano and Hi-C technology.</title>
        <authorList>
            <person name="Wang D."/>
        </authorList>
    </citation>
    <scope>NUCLEOTIDE SEQUENCE [LARGE SCALE GENOMIC DNA]</scope>
    <source>
        <strain evidence="4">SWU-2019</strain>
        <tissue evidence="4">Muscle</tissue>
    </source>
</reference>
<keyword evidence="1" id="KW-0393">Immunoglobulin domain</keyword>
<evidence type="ECO:0000313" key="5">
    <source>
        <dbReference type="Proteomes" id="UP000579812"/>
    </source>
</evidence>
<dbReference type="InterPro" id="IPR013783">
    <property type="entry name" value="Ig-like_fold"/>
</dbReference>
<dbReference type="PROSITE" id="PS50835">
    <property type="entry name" value="IG_LIKE"/>
    <property type="match status" value="2"/>
</dbReference>
<gene>
    <name evidence="4" type="ORF">G5714_011988</name>
</gene>
<comment type="caution">
    <text evidence="4">The sequence shown here is derived from an EMBL/GenBank/DDBJ whole genome shotgun (WGS) entry which is preliminary data.</text>
</comment>
<dbReference type="InterPro" id="IPR036179">
    <property type="entry name" value="Ig-like_dom_sf"/>
</dbReference>
<dbReference type="Proteomes" id="UP000579812">
    <property type="component" value="Unassembled WGS sequence"/>
</dbReference>
<dbReference type="InterPro" id="IPR050380">
    <property type="entry name" value="Immune_Resp_Modulators"/>
</dbReference>
<organism evidence="4 5">
    <name type="scientific">Onychostoma macrolepis</name>
    <dbReference type="NCBI Taxonomy" id="369639"/>
    <lineage>
        <taxon>Eukaryota</taxon>
        <taxon>Metazoa</taxon>
        <taxon>Chordata</taxon>
        <taxon>Craniata</taxon>
        <taxon>Vertebrata</taxon>
        <taxon>Euteleostomi</taxon>
        <taxon>Actinopterygii</taxon>
        <taxon>Neopterygii</taxon>
        <taxon>Teleostei</taxon>
        <taxon>Ostariophysi</taxon>
        <taxon>Cypriniformes</taxon>
        <taxon>Cyprinidae</taxon>
        <taxon>Acrossocheilinae</taxon>
        <taxon>Onychostoma</taxon>
    </lineage>
</organism>
<evidence type="ECO:0000313" key="4">
    <source>
        <dbReference type="EMBL" id="KAF4107624.1"/>
    </source>
</evidence>
<dbReference type="SUPFAM" id="SSF48726">
    <property type="entry name" value="Immunoglobulin"/>
    <property type="match status" value="2"/>
</dbReference>
<protein>
    <recommendedName>
        <fullName evidence="3">Ig-like domain-containing protein</fullName>
    </recommendedName>
</protein>
<dbReference type="EMBL" id="JAAMOB010000011">
    <property type="protein sequence ID" value="KAF4107624.1"/>
    <property type="molecule type" value="Genomic_DNA"/>
</dbReference>
<dbReference type="CDD" id="cd00098">
    <property type="entry name" value="IgC1"/>
    <property type="match status" value="1"/>
</dbReference>
<accession>A0A7J6CKF6</accession>
<dbReference type="Gene3D" id="2.60.40.10">
    <property type="entry name" value="Immunoglobulins"/>
    <property type="match status" value="2"/>
</dbReference>
<evidence type="ECO:0000259" key="3">
    <source>
        <dbReference type="PROSITE" id="PS50835"/>
    </source>
</evidence>
<dbReference type="AlphaFoldDB" id="A0A7J6CKF6"/>
<dbReference type="SMART" id="SM00407">
    <property type="entry name" value="IGc1"/>
    <property type="match status" value="1"/>
</dbReference>
<feature type="domain" description="Ig-like" evidence="3">
    <location>
        <begin position="119"/>
        <end position="217"/>
    </location>
</feature>
<sequence length="225" mass="25263">MDLNIKCNIKLFPLLYLTLHCFLWKTSLNVSVQQGQNATLSCPLMPNSSKGVLTWYRQTAWHGPQLILSYNITNTSQLIADFYYSIASGEKDPMNQMFSRGLRLIVEVPRIRVDRQATPKVHILLPAGVQKQRSERVMLACVITGLQSKAVRITWKVNGATGLKNRTSSPQVHREPGGTFSAVGLYSVLAQKWSGENRYRCEVTYKAAFHYDKAESSLCSPPEGL</sequence>
<dbReference type="InterPro" id="IPR013106">
    <property type="entry name" value="Ig_V-set"/>
</dbReference>
<keyword evidence="5" id="KW-1185">Reference proteome</keyword>
<dbReference type="InterPro" id="IPR007110">
    <property type="entry name" value="Ig-like_dom"/>
</dbReference>
<name>A0A7J6CKF6_9TELE</name>
<feature type="signal peptide" evidence="2">
    <location>
        <begin position="1"/>
        <end position="28"/>
    </location>
</feature>
<feature type="chain" id="PRO_5029822316" description="Ig-like domain-containing protein" evidence="2">
    <location>
        <begin position="29"/>
        <end position="225"/>
    </location>
</feature>